<accession>A0A8S9V995</accession>
<reference evidence="2" key="1">
    <citation type="submission" date="2020-03" db="EMBL/GenBank/DDBJ databases">
        <title>Hybrid Assembly of Korean Phytophthora infestans isolates.</title>
        <authorList>
            <person name="Prokchorchik M."/>
            <person name="Lee Y."/>
            <person name="Seo J."/>
            <person name="Cho J.-H."/>
            <person name="Park Y.-E."/>
            <person name="Jang D.-C."/>
            <person name="Im J.-S."/>
            <person name="Choi J.-G."/>
            <person name="Park H.-J."/>
            <person name="Lee G.-B."/>
            <person name="Lee Y.-G."/>
            <person name="Hong S.-Y."/>
            <person name="Cho K."/>
            <person name="Sohn K.H."/>
        </authorList>
    </citation>
    <scope>NUCLEOTIDE SEQUENCE</scope>
    <source>
        <strain evidence="2">KR_2_A2</strain>
    </source>
</reference>
<feature type="compositionally biased region" description="Basic and acidic residues" evidence="1">
    <location>
        <begin position="1"/>
        <end position="15"/>
    </location>
</feature>
<proteinExistence type="predicted"/>
<organism evidence="2 3">
    <name type="scientific">Phytophthora infestans</name>
    <name type="common">Potato late blight agent</name>
    <name type="synonym">Botrytis infestans</name>
    <dbReference type="NCBI Taxonomy" id="4787"/>
    <lineage>
        <taxon>Eukaryota</taxon>
        <taxon>Sar</taxon>
        <taxon>Stramenopiles</taxon>
        <taxon>Oomycota</taxon>
        <taxon>Peronosporomycetes</taxon>
        <taxon>Peronosporales</taxon>
        <taxon>Peronosporaceae</taxon>
        <taxon>Phytophthora</taxon>
    </lineage>
</organism>
<protein>
    <submittedName>
        <fullName evidence="2">Uncharacterized protein</fullName>
    </submittedName>
</protein>
<feature type="region of interest" description="Disordered" evidence="1">
    <location>
        <begin position="1"/>
        <end position="27"/>
    </location>
</feature>
<name>A0A8S9V995_PHYIN</name>
<dbReference type="EMBL" id="JAACNO010000148">
    <property type="protein sequence ID" value="KAF4149615.1"/>
    <property type="molecule type" value="Genomic_DNA"/>
</dbReference>
<gene>
    <name evidence="2" type="ORF">GN958_ATG01199</name>
</gene>
<sequence length="89" mass="9288">MVRDDKGPLMLDTERNGSCTLNSGGTGEADDDIVVAQFGDGGDITINIGDVASNLDELGEDSANPPCILTSGHDVKVDLEKPIEVSLDE</sequence>
<evidence type="ECO:0000313" key="3">
    <source>
        <dbReference type="Proteomes" id="UP000704712"/>
    </source>
</evidence>
<dbReference type="Proteomes" id="UP000704712">
    <property type="component" value="Unassembled WGS sequence"/>
</dbReference>
<dbReference type="AlphaFoldDB" id="A0A8S9V995"/>
<evidence type="ECO:0000256" key="1">
    <source>
        <dbReference type="SAM" id="MobiDB-lite"/>
    </source>
</evidence>
<comment type="caution">
    <text evidence="2">The sequence shown here is derived from an EMBL/GenBank/DDBJ whole genome shotgun (WGS) entry which is preliminary data.</text>
</comment>
<evidence type="ECO:0000313" key="2">
    <source>
        <dbReference type="EMBL" id="KAF4149615.1"/>
    </source>
</evidence>